<dbReference type="AlphaFoldDB" id="A0A154P2F1"/>
<reference evidence="2 3" key="1">
    <citation type="submission" date="2015-07" db="EMBL/GenBank/DDBJ databases">
        <title>The genome of Dufourea novaeangliae.</title>
        <authorList>
            <person name="Pan H."/>
            <person name="Kapheim K."/>
        </authorList>
    </citation>
    <scope>NUCLEOTIDE SEQUENCE [LARGE SCALE GENOMIC DNA]</scope>
    <source>
        <strain evidence="2">0120121106</strain>
        <tissue evidence="2">Whole body</tissue>
    </source>
</reference>
<evidence type="ECO:0000313" key="2">
    <source>
        <dbReference type="EMBL" id="KZC06037.1"/>
    </source>
</evidence>
<feature type="compositionally biased region" description="Polar residues" evidence="1">
    <location>
        <begin position="143"/>
        <end position="158"/>
    </location>
</feature>
<dbReference type="STRING" id="178035.A0A154P2F1"/>
<feature type="compositionally biased region" description="Low complexity" evidence="1">
    <location>
        <begin position="159"/>
        <end position="170"/>
    </location>
</feature>
<keyword evidence="3" id="KW-1185">Reference proteome</keyword>
<gene>
    <name evidence="2" type="ORF">WN55_07123</name>
</gene>
<feature type="region of interest" description="Disordered" evidence="1">
    <location>
        <begin position="143"/>
        <end position="170"/>
    </location>
</feature>
<evidence type="ECO:0000313" key="3">
    <source>
        <dbReference type="Proteomes" id="UP000076502"/>
    </source>
</evidence>
<sequence length="518" mass="58117">MSADTSLDVAPACRFDLCSINGERWDRTQRMRQRGETNRKLYVLLGLLFVGINGEKKVNLADIERDNLRSEGISKSGVARPEGTKYLTKPEYNQQQYQLPSQYNRPINTPNAYVTAPPSQNAPETYIQSNKYILREPIYQQQNNVPPEQSPESQYYNEYQQSPSSSKDISPSIYESQQLIYQPEVVVGNQLQATQQKTVTAKYAKNVNKETVYVDIPMMHLLAYYPNLNGNPGKSSGLLVPQLTTAATEQISIPLYTSPLNQKPIVPVKPTYQIQYASKYNGAVQPTFTTKALKGTVYATPVTPKKYTSAPLVNVPTYVPSDQSLAQGRQFLYTQAYIAPPHPQYVSQLVYTQPATVYMHATPVYNDVYARAPAYSQDNSLHTNVNYNGPPEQLETSVPIADELPNQVLTQQTSQSVAQNYVKDPEEPSDDLVPPQLPPQDFKSGVTSLLPVPSQEDEPLPVQNHVVPTEPRSLLDSYIPSNVIVAQDSARYQERPIKLESGFLPSKENFLYKKRKAE</sequence>
<dbReference type="EMBL" id="KQ434804">
    <property type="protein sequence ID" value="KZC06037.1"/>
    <property type="molecule type" value="Genomic_DNA"/>
</dbReference>
<name>A0A154P2F1_DUFNO</name>
<feature type="region of interest" description="Disordered" evidence="1">
    <location>
        <begin position="413"/>
        <end position="438"/>
    </location>
</feature>
<organism evidence="2 3">
    <name type="scientific">Dufourea novaeangliae</name>
    <name type="common">Sweat bee</name>
    <dbReference type="NCBI Taxonomy" id="178035"/>
    <lineage>
        <taxon>Eukaryota</taxon>
        <taxon>Metazoa</taxon>
        <taxon>Ecdysozoa</taxon>
        <taxon>Arthropoda</taxon>
        <taxon>Hexapoda</taxon>
        <taxon>Insecta</taxon>
        <taxon>Pterygota</taxon>
        <taxon>Neoptera</taxon>
        <taxon>Endopterygota</taxon>
        <taxon>Hymenoptera</taxon>
        <taxon>Apocrita</taxon>
        <taxon>Aculeata</taxon>
        <taxon>Apoidea</taxon>
        <taxon>Anthophila</taxon>
        <taxon>Halictidae</taxon>
        <taxon>Rophitinae</taxon>
        <taxon>Dufourea</taxon>
    </lineage>
</organism>
<proteinExistence type="predicted"/>
<accession>A0A154P2F1</accession>
<dbReference type="Proteomes" id="UP000076502">
    <property type="component" value="Unassembled WGS sequence"/>
</dbReference>
<protein>
    <submittedName>
        <fullName evidence="2">Uncharacterized protein</fullName>
    </submittedName>
</protein>
<evidence type="ECO:0000256" key="1">
    <source>
        <dbReference type="SAM" id="MobiDB-lite"/>
    </source>
</evidence>
<dbReference type="OrthoDB" id="7694545at2759"/>